<dbReference type="Proteomes" id="UP000638648">
    <property type="component" value="Unassembled WGS sequence"/>
</dbReference>
<dbReference type="RefSeq" id="WP_192749997.1">
    <property type="nucleotide sequence ID" value="NZ_BAABJL010000060.1"/>
</dbReference>
<evidence type="ECO:0000256" key="2">
    <source>
        <dbReference type="ARBA" id="ARBA00022692"/>
    </source>
</evidence>
<dbReference type="GO" id="GO:0022857">
    <property type="term" value="F:transmembrane transporter activity"/>
    <property type="evidence" value="ECO:0007669"/>
    <property type="project" value="InterPro"/>
</dbReference>
<feature type="transmembrane region" description="Helical" evidence="5">
    <location>
        <begin position="102"/>
        <end position="120"/>
    </location>
</feature>
<keyword evidence="2 5" id="KW-0812">Transmembrane</keyword>
<dbReference type="PROSITE" id="PS50850">
    <property type="entry name" value="MFS"/>
    <property type="match status" value="2"/>
</dbReference>
<dbReference type="GO" id="GO:0005886">
    <property type="term" value="C:plasma membrane"/>
    <property type="evidence" value="ECO:0007669"/>
    <property type="project" value="UniProtKB-SubCell"/>
</dbReference>
<feature type="transmembrane region" description="Helical" evidence="5">
    <location>
        <begin position="171"/>
        <end position="191"/>
    </location>
</feature>
<feature type="transmembrane region" description="Helical" evidence="5">
    <location>
        <begin position="363"/>
        <end position="383"/>
    </location>
</feature>
<feature type="transmembrane region" description="Helical" evidence="5">
    <location>
        <begin position="78"/>
        <end position="96"/>
    </location>
</feature>
<organism evidence="7 8">
    <name type="scientific">Actinopolymorpha pittospori</name>
    <dbReference type="NCBI Taxonomy" id="648752"/>
    <lineage>
        <taxon>Bacteria</taxon>
        <taxon>Bacillati</taxon>
        <taxon>Actinomycetota</taxon>
        <taxon>Actinomycetes</taxon>
        <taxon>Propionibacteriales</taxon>
        <taxon>Actinopolymorphaceae</taxon>
        <taxon>Actinopolymorpha</taxon>
    </lineage>
</organism>
<evidence type="ECO:0000313" key="7">
    <source>
        <dbReference type="EMBL" id="MBE1605736.1"/>
    </source>
</evidence>
<keyword evidence="8" id="KW-1185">Reference proteome</keyword>
<comment type="caution">
    <text evidence="7">The sequence shown here is derived from an EMBL/GenBank/DDBJ whole genome shotgun (WGS) entry which is preliminary data.</text>
</comment>
<feature type="transmembrane region" description="Helical" evidence="5">
    <location>
        <begin position="141"/>
        <end position="165"/>
    </location>
</feature>
<dbReference type="InterPro" id="IPR020846">
    <property type="entry name" value="MFS_dom"/>
</dbReference>
<accession>A0A927MRV8</accession>
<proteinExistence type="predicted"/>
<feature type="domain" description="Major facilitator superfamily (MFS) profile" evidence="6">
    <location>
        <begin position="1"/>
        <end position="193"/>
    </location>
</feature>
<keyword evidence="4 5" id="KW-0472">Membrane</keyword>
<comment type="subcellular location">
    <subcellularLocation>
        <location evidence="1">Cell membrane</location>
        <topology evidence="1">Multi-pass membrane protein</topology>
    </subcellularLocation>
</comment>
<evidence type="ECO:0000313" key="8">
    <source>
        <dbReference type="Proteomes" id="UP000638648"/>
    </source>
</evidence>
<feature type="domain" description="Major facilitator superfamily (MFS) profile" evidence="6">
    <location>
        <begin position="211"/>
        <end position="396"/>
    </location>
</feature>
<feature type="transmembrane region" description="Helical" evidence="5">
    <location>
        <begin position="45"/>
        <end position="66"/>
    </location>
</feature>
<dbReference type="Pfam" id="PF07690">
    <property type="entry name" value="MFS_1"/>
    <property type="match status" value="1"/>
</dbReference>
<dbReference type="InterPro" id="IPR036259">
    <property type="entry name" value="MFS_trans_sf"/>
</dbReference>
<feature type="transmembrane region" description="Helical" evidence="5">
    <location>
        <begin position="212"/>
        <end position="238"/>
    </location>
</feature>
<evidence type="ECO:0000259" key="6">
    <source>
        <dbReference type="PROSITE" id="PS50850"/>
    </source>
</evidence>
<dbReference type="Gene3D" id="1.20.1250.20">
    <property type="entry name" value="MFS general substrate transporter like domains"/>
    <property type="match status" value="1"/>
</dbReference>
<dbReference type="EMBL" id="JADBEM010000001">
    <property type="protein sequence ID" value="MBE1605736.1"/>
    <property type="molecule type" value="Genomic_DNA"/>
</dbReference>
<feature type="transmembrane region" description="Helical" evidence="5">
    <location>
        <begin position="298"/>
        <end position="323"/>
    </location>
</feature>
<dbReference type="PANTHER" id="PTHR23542:SF1">
    <property type="entry name" value="MAJOR FACILITATOR SUPERFAMILY (MFS) PROFILE DOMAIN-CONTAINING PROTEIN"/>
    <property type="match status" value="1"/>
</dbReference>
<dbReference type="AlphaFoldDB" id="A0A927MRV8"/>
<reference evidence="7" key="1">
    <citation type="submission" date="2020-10" db="EMBL/GenBank/DDBJ databases">
        <title>Sequencing the genomes of 1000 actinobacteria strains.</title>
        <authorList>
            <person name="Klenk H.-P."/>
        </authorList>
    </citation>
    <scope>NUCLEOTIDE SEQUENCE</scope>
    <source>
        <strain evidence="7">DSM 45354</strain>
    </source>
</reference>
<name>A0A927MRV8_9ACTN</name>
<feature type="transmembrane region" description="Helical" evidence="5">
    <location>
        <begin position="16"/>
        <end position="39"/>
    </location>
</feature>
<protein>
    <submittedName>
        <fullName evidence="7">MFS family permease</fullName>
    </submittedName>
</protein>
<evidence type="ECO:0000256" key="1">
    <source>
        <dbReference type="ARBA" id="ARBA00004651"/>
    </source>
</evidence>
<evidence type="ECO:0000256" key="3">
    <source>
        <dbReference type="ARBA" id="ARBA00022989"/>
    </source>
</evidence>
<sequence>MLGPYLRVLRTPGYRASFLLGLSAALPIGMVGLALLLTAQQRSGSIAQAGLIPAAFGLGNAMGLLLQGRLIDQFGQARVLIPASLLCSITMAAGVLPVWQDTFALAGSALLAGVAFPATISSMRVLTADLITDPQLRMSGYALLAVSFGLAMVAGPLLASALIAVSTPATAVLVAALVVGAGGLGFALTPASRGWQPGAAPEGNRLGVPAGLSTLVVANIALGFSGGVVAVALPAAALAQGAGAVAGIGFAARSVGDLAGGLAYGVIRWRSTKVRQLIVSLAAATGASWFAAPVTGSLPALFCVLLIGGAASAAISVACSALLDDVAPASSLTTAYTLMVGIGLVANAAGNAVAGLVADRAGAAWAFTVAAAAVTAAVGWIWLRRRTLAQPAAAGR</sequence>
<dbReference type="InterPro" id="IPR011701">
    <property type="entry name" value="MFS"/>
</dbReference>
<gene>
    <name evidence="7" type="ORF">HEB94_002584</name>
</gene>
<evidence type="ECO:0000256" key="4">
    <source>
        <dbReference type="ARBA" id="ARBA00023136"/>
    </source>
</evidence>
<feature type="transmembrane region" description="Helical" evidence="5">
    <location>
        <begin position="335"/>
        <end position="357"/>
    </location>
</feature>
<keyword evidence="3 5" id="KW-1133">Transmembrane helix</keyword>
<dbReference type="PANTHER" id="PTHR23542">
    <property type="match status" value="1"/>
</dbReference>
<dbReference type="SUPFAM" id="SSF103473">
    <property type="entry name" value="MFS general substrate transporter"/>
    <property type="match status" value="1"/>
</dbReference>
<feature type="transmembrane region" description="Helical" evidence="5">
    <location>
        <begin position="274"/>
        <end position="292"/>
    </location>
</feature>
<evidence type="ECO:0000256" key="5">
    <source>
        <dbReference type="SAM" id="Phobius"/>
    </source>
</evidence>